<dbReference type="Proteomes" id="UP000030669">
    <property type="component" value="Unassembled WGS sequence"/>
</dbReference>
<dbReference type="RefSeq" id="XP_007861750.1">
    <property type="nucleotide sequence ID" value="XM_007863559.1"/>
</dbReference>
<organism evidence="1 2">
    <name type="scientific">Gloeophyllum trabeum (strain ATCC 11539 / FP-39264 / Madison 617)</name>
    <name type="common">Brown rot fungus</name>
    <dbReference type="NCBI Taxonomy" id="670483"/>
    <lineage>
        <taxon>Eukaryota</taxon>
        <taxon>Fungi</taxon>
        <taxon>Dikarya</taxon>
        <taxon>Basidiomycota</taxon>
        <taxon>Agaricomycotina</taxon>
        <taxon>Agaricomycetes</taxon>
        <taxon>Gloeophyllales</taxon>
        <taxon>Gloeophyllaceae</taxon>
        <taxon>Gloeophyllum</taxon>
    </lineage>
</organism>
<dbReference type="eggNOG" id="ENOG502R1Q1">
    <property type="taxonomic scope" value="Eukaryota"/>
</dbReference>
<proteinExistence type="predicted"/>
<dbReference type="STRING" id="670483.S7RVL0"/>
<evidence type="ECO:0000313" key="2">
    <source>
        <dbReference type="Proteomes" id="UP000030669"/>
    </source>
</evidence>
<sequence>MQETPEIVTEAGDRRNVPQLPIELYQEVIGHIESKSDLCAISVVSRAVQALAESLIYHTVESRRRCRTQAFCKLVVECPRIGSLVRSLIVANDERHGSYPALPPFWDNMGRALQRMPHLEILRVHDGFTNPNARILRRCTFSLRELSSDFALDGDLIAFLETQRRITSIDWTDTDNAARTVDPVRDTPSPGQGALPQLQLLHTDSLGMAMRLVPGRPVTHLWVSNEANAMYEEFITAISRSTGPLLSLRMGFPFHKGSIDREIMNALAAFKDLRTLVLWNMVTPDTLRSLESACPSLRVVACLHYSYAYEYIRMPVNPIGTPQPMHDPDFSLWKDV</sequence>
<keyword evidence="2" id="KW-1185">Reference proteome</keyword>
<name>S7RVL0_GLOTA</name>
<dbReference type="Gene3D" id="3.80.10.10">
    <property type="entry name" value="Ribonuclease Inhibitor"/>
    <property type="match status" value="1"/>
</dbReference>
<accession>S7RVL0</accession>
<reference evidence="1 2" key="1">
    <citation type="journal article" date="2012" name="Science">
        <title>The Paleozoic origin of enzymatic lignin decomposition reconstructed from 31 fungal genomes.</title>
        <authorList>
            <person name="Floudas D."/>
            <person name="Binder M."/>
            <person name="Riley R."/>
            <person name="Barry K."/>
            <person name="Blanchette R.A."/>
            <person name="Henrissat B."/>
            <person name="Martinez A.T."/>
            <person name="Otillar R."/>
            <person name="Spatafora J.W."/>
            <person name="Yadav J.S."/>
            <person name="Aerts A."/>
            <person name="Benoit I."/>
            <person name="Boyd A."/>
            <person name="Carlson A."/>
            <person name="Copeland A."/>
            <person name="Coutinho P.M."/>
            <person name="de Vries R.P."/>
            <person name="Ferreira P."/>
            <person name="Findley K."/>
            <person name="Foster B."/>
            <person name="Gaskell J."/>
            <person name="Glotzer D."/>
            <person name="Gorecki P."/>
            <person name="Heitman J."/>
            <person name="Hesse C."/>
            <person name="Hori C."/>
            <person name="Igarashi K."/>
            <person name="Jurgens J.A."/>
            <person name="Kallen N."/>
            <person name="Kersten P."/>
            <person name="Kohler A."/>
            <person name="Kuees U."/>
            <person name="Kumar T.K.A."/>
            <person name="Kuo A."/>
            <person name="LaButti K."/>
            <person name="Larrondo L.F."/>
            <person name="Lindquist E."/>
            <person name="Ling A."/>
            <person name="Lombard V."/>
            <person name="Lucas S."/>
            <person name="Lundell T."/>
            <person name="Martin R."/>
            <person name="McLaughlin D.J."/>
            <person name="Morgenstern I."/>
            <person name="Morin E."/>
            <person name="Murat C."/>
            <person name="Nagy L.G."/>
            <person name="Nolan M."/>
            <person name="Ohm R.A."/>
            <person name="Patyshakuliyeva A."/>
            <person name="Rokas A."/>
            <person name="Ruiz-Duenas F.J."/>
            <person name="Sabat G."/>
            <person name="Salamov A."/>
            <person name="Samejima M."/>
            <person name="Schmutz J."/>
            <person name="Slot J.C."/>
            <person name="St John F."/>
            <person name="Stenlid J."/>
            <person name="Sun H."/>
            <person name="Sun S."/>
            <person name="Syed K."/>
            <person name="Tsang A."/>
            <person name="Wiebenga A."/>
            <person name="Young D."/>
            <person name="Pisabarro A."/>
            <person name="Eastwood D.C."/>
            <person name="Martin F."/>
            <person name="Cullen D."/>
            <person name="Grigoriev I.V."/>
            <person name="Hibbett D.S."/>
        </authorList>
    </citation>
    <scope>NUCLEOTIDE SEQUENCE [LARGE SCALE GENOMIC DNA]</scope>
    <source>
        <strain evidence="1 2">ATCC 11539</strain>
    </source>
</reference>
<dbReference type="KEGG" id="gtr:GLOTRDRAFT_34274"/>
<protein>
    <recommendedName>
        <fullName evidence="3">F-box domain-containing protein</fullName>
    </recommendedName>
</protein>
<evidence type="ECO:0000313" key="1">
    <source>
        <dbReference type="EMBL" id="EPQ58840.1"/>
    </source>
</evidence>
<dbReference type="EMBL" id="KB469297">
    <property type="protein sequence ID" value="EPQ58840.1"/>
    <property type="molecule type" value="Genomic_DNA"/>
</dbReference>
<dbReference type="InterPro" id="IPR032675">
    <property type="entry name" value="LRR_dom_sf"/>
</dbReference>
<dbReference type="OMA" id="HYSYSHE"/>
<dbReference type="GeneID" id="19305546"/>
<dbReference type="HOGENOM" id="CLU_792412_0_0_1"/>
<dbReference type="AlphaFoldDB" id="S7RVL0"/>
<evidence type="ECO:0008006" key="3">
    <source>
        <dbReference type="Google" id="ProtNLM"/>
    </source>
</evidence>
<dbReference type="OrthoDB" id="3231847at2759"/>
<gene>
    <name evidence="1" type="ORF">GLOTRDRAFT_34274</name>
</gene>